<keyword evidence="7" id="KW-1185">Reference proteome</keyword>
<dbReference type="GO" id="GO:0046873">
    <property type="term" value="F:metal ion transmembrane transporter activity"/>
    <property type="evidence" value="ECO:0007669"/>
    <property type="project" value="InterPro"/>
</dbReference>
<dbReference type="EMBL" id="JAPDRK010000005">
    <property type="protein sequence ID" value="KAJ9612460.1"/>
    <property type="molecule type" value="Genomic_DNA"/>
</dbReference>
<evidence type="ECO:0000256" key="3">
    <source>
        <dbReference type="ARBA" id="ARBA00022989"/>
    </source>
</evidence>
<evidence type="ECO:0000256" key="5">
    <source>
        <dbReference type="SAM" id="Phobius"/>
    </source>
</evidence>
<reference evidence="6" key="1">
    <citation type="submission" date="2022-10" db="EMBL/GenBank/DDBJ databases">
        <title>Culturing micro-colonial fungi from biological soil crusts in the Mojave desert and describing Neophaeococcomyces mojavensis, and introducing the new genera and species Taxawa tesnikishii.</title>
        <authorList>
            <person name="Kurbessoian T."/>
            <person name="Stajich J.E."/>
        </authorList>
    </citation>
    <scope>NUCLEOTIDE SEQUENCE</scope>
    <source>
        <strain evidence="6">TK_41</strain>
    </source>
</reference>
<feature type="transmembrane region" description="Helical" evidence="5">
    <location>
        <begin position="393"/>
        <end position="414"/>
    </location>
</feature>
<accession>A0AA38XFD4</accession>
<name>A0AA38XFD4_9EURO</name>
<comment type="subcellular location">
    <subcellularLocation>
        <location evidence="1">Membrane</location>
        <topology evidence="1">Multi-pass membrane protein</topology>
    </subcellularLocation>
</comment>
<gene>
    <name evidence="6" type="ORF">H2200_004057</name>
</gene>
<evidence type="ECO:0000256" key="4">
    <source>
        <dbReference type="ARBA" id="ARBA00023136"/>
    </source>
</evidence>
<dbReference type="Pfam" id="PF01544">
    <property type="entry name" value="CorA"/>
    <property type="match status" value="1"/>
</dbReference>
<proteinExistence type="predicted"/>
<dbReference type="GO" id="GO:0016020">
    <property type="term" value="C:membrane"/>
    <property type="evidence" value="ECO:0007669"/>
    <property type="project" value="UniProtKB-SubCell"/>
</dbReference>
<keyword evidence="3 5" id="KW-1133">Transmembrane helix</keyword>
<evidence type="ECO:0000313" key="7">
    <source>
        <dbReference type="Proteomes" id="UP001172673"/>
    </source>
</evidence>
<dbReference type="AlphaFoldDB" id="A0AA38XFD4"/>
<dbReference type="InterPro" id="IPR045863">
    <property type="entry name" value="CorA_TM1_TM2"/>
</dbReference>
<protein>
    <submittedName>
        <fullName evidence="6">Uncharacterized protein</fullName>
    </submittedName>
</protein>
<dbReference type="InterPro" id="IPR002523">
    <property type="entry name" value="MgTranspt_CorA/ZnTranspt_ZntB"/>
</dbReference>
<keyword evidence="4 5" id="KW-0472">Membrane</keyword>
<dbReference type="Proteomes" id="UP001172673">
    <property type="component" value="Unassembled WGS sequence"/>
</dbReference>
<evidence type="ECO:0000256" key="2">
    <source>
        <dbReference type="ARBA" id="ARBA00022692"/>
    </source>
</evidence>
<comment type="caution">
    <text evidence="6">The sequence shown here is derived from an EMBL/GenBank/DDBJ whole genome shotgun (WGS) entry which is preliminary data.</text>
</comment>
<feature type="transmembrane region" description="Helical" evidence="5">
    <location>
        <begin position="426"/>
        <end position="451"/>
    </location>
</feature>
<evidence type="ECO:0000256" key="1">
    <source>
        <dbReference type="ARBA" id="ARBA00004141"/>
    </source>
</evidence>
<dbReference type="Gene3D" id="1.20.58.340">
    <property type="entry name" value="Magnesium transport protein CorA, transmembrane region"/>
    <property type="match status" value="1"/>
</dbReference>
<dbReference type="SUPFAM" id="SSF144083">
    <property type="entry name" value="Magnesium transport protein CorA, transmembrane region"/>
    <property type="match status" value="1"/>
</dbReference>
<evidence type="ECO:0000313" key="6">
    <source>
        <dbReference type="EMBL" id="KAJ9612460.1"/>
    </source>
</evidence>
<keyword evidence="2 5" id="KW-0812">Transmembrane</keyword>
<sequence length="472" mass="53555">MAVNTVWWMSNTSGLGALKPSSPHPTDPHKDWPWNQNTKGLPFSVLAEALKAPSAKCCVQEYIYQKEPISAALVSKWRTNRKATQTYQLLEILKAPADSSSTFYIVTDVSGEVIEALGHYLAITPRFFEFPPSILNTGNTVQLYSFFSLQLMERYSIGTRPTESRRSDATPYARFFAKDRPLPHEWHVTRVAIIFMTDTTKQKFRGLIQLDHTDEAIAKALETLMVRDEETLPGDTEAIAGQGQILTELVHIVNLTWNGFLGEAEAHLRYLESVTCIQEELSPTDQLKYTRELHQLSPLWAQVRRRLVAARDLAKQMIVHPYFISMNAQEAFEPYLKKCMNVIEEQIDRSAELTEETNNLISLIFIITTMQDTRATIAESRAANAFAASIRRITVLTFVYLPLTLAASIFGMNVQQVTNQAGQPQVWWYLIVAASLMAASSGAWCFWSNFAEFFAQWARRRLDAYRLKTIAP</sequence>
<organism evidence="6 7">
    <name type="scientific">Cladophialophora chaetospira</name>
    <dbReference type="NCBI Taxonomy" id="386627"/>
    <lineage>
        <taxon>Eukaryota</taxon>
        <taxon>Fungi</taxon>
        <taxon>Dikarya</taxon>
        <taxon>Ascomycota</taxon>
        <taxon>Pezizomycotina</taxon>
        <taxon>Eurotiomycetes</taxon>
        <taxon>Chaetothyriomycetidae</taxon>
        <taxon>Chaetothyriales</taxon>
        <taxon>Herpotrichiellaceae</taxon>
        <taxon>Cladophialophora</taxon>
    </lineage>
</organism>